<proteinExistence type="predicted"/>
<evidence type="ECO:0000313" key="1">
    <source>
        <dbReference type="EMBL" id="CUG93767.1"/>
    </source>
</evidence>
<dbReference type="Proteomes" id="UP000051952">
    <property type="component" value="Unassembled WGS sequence"/>
</dbReference>
<name>A0A0S4JQJ6_BODSA</name>
<protein>
    <submittedName>
        <fullName evidence="1">Uncharacterized protein</fullName>
    </submittedName>
</protein>
<gene>
    <name evidence="1" type="ORF">BSAL_44675</name>
</gene>
<keyword evidence="2" id="KW-1185">Reference proteome</keyword>
<evidence type="ECO:0000313" key="2">
    <source>
        <dbReference type="Proteomes" id="UP000051952"/>
    </source>
</evidence>
<dbReference type="AlphaFoldDB" id="A0A0S4JQJ6"/>
<sequence length="245" mass="26725">MATLLHVVNAPLIAPVAITTLERSSHGCGVGRCRCSSFTLGETRRLTVVPVSTECICGHALMYHSKRVTTDNYSTPQAPHISSSTQLRDAEPSRLGHARLETALLHAHQAERVVELKLGKYRHACNPDSGADVAHAKHSLQEAFKISLRSLEDLGAARSQLTDTSEQATLMRHESVCVMRRLMECCEYAQRELSAAVVQEAAYPPTGLHPPRTLPQAAPRAVCPKCDEVLDPKLGKYCGNCGHSR</sequence>
<organism evidence="1 2">
    <name type="scientific">Bodo saltans</name>
    <name type="common">Flagellated protozoan</name>
    <dbReference type="NCBI Taxonomy" id="75058"/>
    <lineage>
        <taxon>Eukaryota</taxon>
        <taxon>Discoba</taxon>
        <taxon>Euglenozoa</taxon>
        <taxon>Kinetoplastea</taxon>
        <taxon>Metakinetoplastina</taxon>
        <taxon>Eubodonida</taxon>
        <taxon>Bodonidae</taxon>
        <taxon>Bodo</taxon>
    </lineage>
</organism>
<accession>A0A0S4JQJ6</accession>
<dbReference type="EMBL" id="CYKH01002193">
    <property type="protein sequence ID" value="CUG93767.1"/>
    <property type="molecule type" value="Genomic_DNA"/>
</dbReference>
<dbReference type="VEuPathDB" id="TriTrypDB:BSAL_44675"/>
<reference evidence="2" key="1">
    <citation type="submission" date="2015-09" db="EMBL/GenBank/DDBJ databases">
        <authorList>
            <consortium name="Pathogen Informatics"/>
        </authorList>
    </citation>
    <scope>NUCLEOTIDE SEQUENCE [LARGE SCALE GENOMIC DNA]</scope>
    <source>
        <strain evidence="2">Lake Konstanz</strain>
    </source>
</reference>